<dbReference type="EMBL" id="KN716372">
    <property type="protein sequence ID" value="KJH46035.1"/>
    <property type="molecule type" value="Genomic_DNA"/>
</dbReference>
<name>A0A0D8XNB1_DICVI</name>
<evidence type="ECO:0000313" key="3">
    <source>
        <dbReference type="EMBL" id="KJH46035.1"/>
    </source>
</evidence>
<reference evidence="4" key="2">
    <citation type="journal article" date="2016" name="Sci. Rep.">
        <title>Dictyocaulus viviparus genome, variome and transcriptome elucidate lungworm biology and support future intervention.</title>
        <authorList>
            <person name="McNulty S.N."/>
            <person name="Strube C."/>
            <person name="Rosa B.A."/>
            <person name="Martin J.C."/>
            <person name="Tyagi R."/>
            <person name="Choi Y.J."/>
            <person name="Wang Q."/>
            <person name="Hallsworth Pepin K."/>
            <person name="Zhang X."/>
            <person name="Ozersky P."/>
            <person name="Wilson R.K."/>
            <person name="Sternberg P.W."/>
            <person name="Gasser R.B."/>
            <person name="Mitreva M."/>
        </authorList>
    </citation>
    <scope>NUCLEOTIDE SEQUENCE [LARGE SCALE GENOMIC DNA]</scope>
    <source>
        <strain evidence="4">HannoverDv2000</strain>
    </source>
</reference>
<proteinExistence type="inferred from homology"/>
<dbReference type="GO" id="GO:0005886">
    <property type="term" value="C:plasma membrane"/>
    <property type="evidence" value="ECO:0007669"/>
    <property type="project" value="TreeGrafter"/>
</dbReference>
<organism evidence="3 4">
    <name type="scientific">Dictyocaulus viviparus</name>
    <name type="common">Bovine lungworm</name>
    <dbReference type="NCBI Taxonomy" id="29172"/>
    <lineage>
        <taxon>Eukaryota</taxon>
        <taxon>Metazoa</taxon>
        <taxon>Ecdysozoa</taxon>
        <taxon>Nematoda</taxon>
        <taxon>Chromadorea</taxon>
        <taxon>Rhabditida</taxon>
        <taxon>Rhabditina</taxon>
        <taxon>Rhabditomorpha</taxon>
        <taxon>Strongyloidea</taxon>
        <taxon>Metastrongylidae</taxon>
        <taxon>Dictyocaulus</taxon>
    </lineage>
</organism>
<dbReference type="Proteomes" id="UP000053766">
    <property type="component" value="Unassembled WGS sequence"/>
</dbReference>
<dbReference type="STRING" id="29172.A0A0D8XNB1"/>
<dbReference type="Pfam" id="PF03803">
    <property type="entry name" value="Scramblase"/>
    <property type="match status" value="2"/>
</dbReference>
<keyword evidence="4" id="KW-1185">Reference proteome</keyword>
<reference evidence="3 4" key="1">
    <citation type="submission" date="2013-11" db="EMBL/GenBank/DDBJ databases">
        <title>Draft genome of the bovine lungworm Dictyocaulus viviparus.</title>
        <authorList>
            <person name="Mitreva M."/>
        </authorList>
    </citation>
    <scope>NUCLEOTIDE SEQUENCE [LARGE SCALE GENOMIC DNA]</scope>
    <source>
        <strain evidence="3 4">HannoverDv2000</strain>
    </source>
</reference>
<comment type="similarity">
    <text evidence="1 2">Belongs to the phospholipid scramblase family.</text>
</comment>
<keyword evidence="2" id="KW-0449">Lipoprotein</keyword>
<dbReference type="OrthoDB" id="5872820at2759"/>
<comment type="cofactor">
    <cofactor evidence="2">
        <name>Ca(2+)</name>
        <dbReference type="ChEBI" id="CHEBI:29108"/>
    </cofactor>
</comment>
<keyword evidence="2" id="KW-0564">Palmitate</keyword>
<comment type="function">
    <text evidence="2">May mediate accelerated ATP-independent bidirectional transbilayer migration of phospholipids upon binding calcium ions that results in a loss of phospholipid asymmetry in the plasma membrane.</text>
</comment>
<evidence type="ECO:0000313" key="4">
    <source>
        <dbReference type="Proteomes" id="UP000053766"/>
    </source>
</evidence>
<evidence type="ECO:0000256" key="1">
    <source>
        <dbReference type="ARBA" id="ARBA00005350"/>
    </source>
</evidence>
<dbReference type="InterPro" id="IPR005552">
    <property type="entry name" value="Scramblase"/>
</dbReference>
<evidence type="ECO:0000256" key="2">
    <source>
        <dbReference type="RuleBase" id="RU363116"/>
    </source>
</evidence>
<keyword evidence="2" id="KW-0106">Calcium</keyword>
<protein>
    <recommendedName>
        <fullName evidence="2">Phospholipid scramblase</fullName>
    </recommendedName>
</protein>
<dbReference type="AlphaFoldDB" id="A0A0D8XNB1"/>
<dbReference type="PANTHER" id="PTHR23248">
    <property type="entry name" value="PHOSPHOLIPID SCRAMBLASE-RELATED"/>
    <property type="match status" value="1"/>
</dbReference>
<gene>
    <name evidence="3" type="ORF">DICVIV_07885</name>
</gene>
<accession>A0A0D8XNB1</accession>
<dbReference type="PANTHER" id="PTHR23248:SF64">
    <property type="entry name" value="PHOSPHOLIPID SCRAMBLASE"/>
    <property type="match status" value="1"/>
</dbReference>
<dbReference type="GO" id="GO:0017128">
    <property type="term" value="F:phospholipid scramblase activity"/>
    <property type="evidence" value="ECO:0007669"/>
    <property type="project" value="InterPro"/>
</dbReference>
<sequence>MITNQPTGVPLEDGAIGLESLQGINAVLIQQKLELAEIVLDVETQNQYDILTMDNKLLFRVAEQSSFCVRCCCRNRRGFSMHVMDGNKNSANKFLLTLLANLHDRSIILKSDDIMAVHVVMKVNRSFQCCQCRCACIFCSCDKINVEAPPGKQIGFVRQKCGLTIKLDVFDADENKFAYIIGPTWCCGCYPCCGREKVFKIYSSRDDSCIGTITKLWGGVIKEFFTDADSFKVEFPIDMSIPAKAVLIGTAFLIDFIAFEDNQPKKKDNS</sequence>